<feature type="transmembrane region" description="Helical" evidence="5">
    <location>
        <begin position="282"/>
        <end position="307"/>
    </location>
</feature>
<keyword evidence="7" id="KW-1185">Reference proteome</keyword>
<comment type="subcellular location">
    <subcellularLocation>
        <location evidence="1">Membrane</location>
        <topology evidence="1">Multi-pass membrane protein</topology>
    </subcellularLocation>
</comment>
<keyword evidence="4 5" id="KW-0472">Membrane</keyword>
<evidence type="ECO:0000313" key="6">
    <source>
        <dbReference type="EMBL" id="KAL2801211.1"/>
    </source>
</evidence>
<keyword evidence="3 5" id="KW-1133">Transmembrane helix</keyword>
<sequence length="386" mass="42000">MDMEKKTSIWDRLSQVTWGWYSVSMATGGIAVLLYNTPHQFTGLETIGKIIYIFNLVLFLTISLCLIIRFSSRRSALRESLQHPNETHFLGTAPLALATIILGANSYGTSSCGPWLITALRIVFWIYVAAAILQAIIHNWYLYHRRMAASQPFAIPRLLPSFPAMLSGTIASVLAANQPAHHAVPILVAGVTLQGFGFIMSLFVYAEYFYRMNKDGLPEAKERPELFIAVGPWSFTALAVIGMANGAVQKVPVDWLISSTSSSSGSSSSQSLESISPTTAKVALILASLFGIFLWFLAFYSLCIGILSTFSLCRVFGGEGVPPMSLPWWSMVFPNTGFVIATIRIGSVLQSETILWVASVMTVLQVAVWLAVLGASAVVILSGGML</sequence>
<feature type="transmembrane region" description="Helical" evidence="5">
    <location>
        <begin position="158"/>
        <end position="176"/>
    </location>
</feature>
<feature type="transmembrane region" description="Helical" evidence="5">
    <location>
        <begin position="20"/>
        <end position="38"/>
    </location>
</feature>
<dbReference type="InterPro" id="IPR038665">
    <property type="entry name" value="Voltage-dep_anion_channel_sf"/>
</dbReference>
<keyword evidence="2 5" id="KW-0812">Transmembrane</keyword>
<feature type="transmembrane region" description="Helical" evidence="5">
    <location>
        <begin position="50"/>
        <end position="68"/>
    </location>
</feature>
<gene>
    <name evidence="6" type="ORF">BJX66DRAFT_289293</name>
</gene>
<comment type="caution">
    <text evidence="6">The sequence shown here is derived from an EMBL/GenBank/DDBJ whole genome shotgun (WGS) entry which is preliminary data.</text>
</comment>
<accession>A0ABR4GQQ0</accession>
<evidence type="ECO:0000256" key="1">
    <source>
        <dbReference type="ARBA" id="ARBA00004141"/>
    </source>
</evidence>
<dbReference type="Proteomes" id="UP001610563">
    <property type="component" value="Unassembled WGS sequence"/>
</dbReference>
<evidence type="ECO:0000313" key="7">
    <source>
        <dbReference type="Proteomes" id="UP001610563"/>
    </source>
</evidence>
<dbReference type="PANTHER" id="PTHR31162">
    <property type="entry name" value="MALIC ACID TRANSPORT PROTEIN-RELATED"/>
    <property type="match status" value="1"/>
</dbReference>
<dbReference type="Gene3D" id="1.50.10.150">
    <property type="entry name" value="Voltage-dependent anion channel"/>
    <property type="match status" value="1"/>
</dbReference>
<evidence type="ECO:0000256" key="5">
    <source>
        <dbReference type="SAM" id="Phobius"/>
    </source>
</evidence>
<feature type="transmembrane region" description="Helical" evidence="5">
    <location>
        <begin position="353"/>
        <end position="381"/>
    </location>
</feature>
<protein>
    <submittedName>
        <fullName evidence="6">Voltage-dependent anion channel</fullName>
    </submittedName>
</protein>
<dbReference type="PANTHER" id="PTHR31162:SF1">
    <property type="entry name" value="TRANSPORTER_MALIC ACID TRANSPORT PROTEIN, PUTATIVE (AFU_ORTHOLOGUE AFUA_2G17660)-RELATED"/>
    <property type="match status" value="1"/>
</dbReference>
<evidence type="ECO:0000256" key="4">
    <source>
        <dbReference type="ARBA" id="ARBA00023136"/>
    </source>
</evidence>
<feature type="transmembrane region" description="Helical" evidence="5">
    <location>
        <begin position="114"/>
        <end position="137"/>
    </location>
</feature>
<dbReference type="Pfam" id="PF03595">
    <property type="entry name" value="SLAC1"/>
    <property type="match status" value="1"/>
</dbReference>
<feature type="transmembrane region" description="Helical" evidence="5">
    <location>
        <begin position="182"/>
        <end position="205"/>
    </location>
</feature>
<evidence type="ECO:0000256" key="2">
    <source>
        <dbReference type="ARBA" id="ARBA00022692"/>
    </source>
</evidence>
<evidence type="ECO:0000256" key="3">
    <source>
        <dbReference type="ARBA" id="ARBA00022989"/>
    </source>
</evidence>
<feature type="transmembrane region" description="Helical" evidence="5">
    <location>
        <begin position="226"/>
        <end position="248"/>
    </location>
</feature>
<dbReference type="InterPro" id="IPR004695">
    <property type="entry name" value="SLAC1/Mae1/Ssu1/TehA"/>
</dbReference>
<name>A0ABR4GQQ0_9EURO</name>
<proteinExistence type="predicted"/>
<dbReference type="EMBL" id="JBFTWV010000001">
    <property type="protein sequence ID" value="KAL2801211.1"/>
    <property type="molecule type" value="Genomic_DNA"/>
</dbReference>
<feature type="transmembrane region" description="Helical" evidence="5">
    <location>
        <begin position="328"/>
        <end position="347"/>
    </location>
</feature>
<organism evidence="6 7">
    <name type="scientific">Aspergillus keveii</name>
    <dbReference type="NCBI Taxonomy" id="714993"/>
    <lineage>
        <taxon>Eukaryota</taxon>
        <taxon>Fungi</taxon>
        <taxon>Dikarya</taxon>
        <taxon>Ascomycota</taxon>
        <taxon>Pezizomycotina</taxon>
        <taxon>Eurotiomycetes</taxon>
        <taxon>Eurotiomycetidae</taxon>
        <taxon>Eurotiales</taxon>
        <taxon>Aspergillaceae</taxon>
        <taxon>Aspergillus</taxon>
        <taxon>Aspergillus subgen. Nidulantes</taxon>
    </lineage>
</organism>
<dbReference type="CDD" id="cd09317">
    <property type="entry name" value="TDT_Mae1_like"/>
    <property type="match status" value="1"/>
</dbReference>
<reference evidence="6 7" key="1">
    <citation type="submission" date="2024-07" db="EMBL/GenBank/DDBJ databases">
        <title>Section-level genome sequencing and comparative genomics of Aspergillus sections Usti and Cavernicolus.</title>
        <authorList>
            <consortium name="Lawrence Berkeley National Laboratory"/>
            <person name="Nybo J.L."/>
            <person name="Vesth T.C."/>
            <person name="Theobald S."/>
            <person name="Frisvad J.C."/>
            <person name="Larsen T.O."/>
            <person name="Kjaerboelling I."/>
            <person name="Rothschild-Mancinelli K."/>
            <person name="Lyhne E.K."/>
            <person name="Kogle M.E."/>
            <person name="Barry K."/>
            <person name="Clum A."/>
            <person name="Na H."/>
            <person name="Ledsgaard L."/>
            <person name="Lin J."/>
            <person name="Lipzen A."/>
            <person name="Kuo A."/>
            <person name="Riley R."/>
            <person name="Mondo S."/>
            <person name="Labutti K."/>
            <person name="Haridas S."/>
            <person name="Pangalinan J."/>
            <person name="Salamov A.A."/>
            <person name="Simmons B.A."/>
            <person name="Magnuson J.K."/>
            <person name="Chen J."/>
            <person name="Drula E."/>
            <person name="Henrissat B."/>
            <person name="Wiebenga A."/>
            <person name="Lubbers R.J."/>
            <person name="Gomes A.C."/>
            <person name="Makela M.R."/>
            <person name="Stajich J."/>
            <person name="Grigoriev I.V."/>
            <person name="Mortensen U.H."/>
            <person name="De Vries R.P."/>
            <person name="Baker S.E."/>
            <person name="Andersen M.R."/>
        </authorList>
    </citation>
    <scope>NUCLEOTIDE SEQUENCE [LARGE SCALE GENOMIC DNA]</scope>
    <source>
        <strain evidence="6 7">CBS 209.92</strain>
    </source>
</reference>
<dbReference type="InterPro" id="IPR030185">
    <property type="entry name" value="Mae1"/>
</dbReference>
<feature type="transmembrane region" description="Helical" evidence="5">
    <location>
        <begin position="89"/>
        <end position="108"/>
    </location>
</feature>